<reference evidence="2" key="1">
    <citation type="submission" date="2017-07" db="EMBL/GenBank/DDBJ databases">
        <title>Taro Niue Genome Assembly and Annotation.</title>
        <authorList>
            <person name="Atibalentja N."/>
            <person name="Keating K."/>
            <person name="Fields C.J."/>
        </authorList>
    </citation>
    <scope>NUCLEOTIDE SEQUENCE</scope>
    <source>
        <strain evidence="2">Niue_2</strain>
        <tissue evidence="2">Leaf</tissue>
    </source>
</reference>
<accession>A0A843W7I7</accession>
<sequence>MQSHPSPSQSHLPCIVATSPSQPRPRPHTVPLTLAAGSSVDYLWIGIRRILVIPNWERMSWTLSLQRSMSGVVPCCSKLMPFSPAKNLLDAYGDVDHQSRETQVASSSPYFCSSPPNRSTNPLVFDARFGDKNSAPLTTLPMLAMPPSVAAPRMGGCVRTKFGPKPVAICIEGFDCLDRDGRRSNCSITAVA</sequence>
<organism evidence="2 3">
    <name type="scientific">Colocasia esculenta</name>
    <name type="common">Wild taro</name>
    <name type="synonym">Arum esculentum</name>
    <dbReference type="NCBI Taxonomy" id="4460"/>
    <lineage>
        <taxon>Eukaryota</taxon>
        <taxon>Viridiplantae</taxon>
        <taxon>Streptophyta</taxon>
        <taxon>Embryophyta</taxon>
        <taxon>Tracheophyta</taxon>
        <taxon>Spermatophyta</taxon>
        <taxon>Magnoliopsida</taxon>
        <taxon>Liliopsida</taxon>
        <taxon>Araceae</taxon>
        <taxon>Aroideae</taxon>
        <taxon>Colocasieae</taxon>
        <taxon>Colocasia</taxon>
    </lineage>
</organism>
<comment type="caution">
    <text evidence="2">The sequence shown here is derived from an EMBL/GenBank/DDBJ whole genome shotgun (WGS) entry which is preliminary data.</text>
</comment>
<keyword evidence="3" id="KW-1185">Reference proteome</keyword>
<dbReference type="AlphaFoldDB" id="A0A843W7I7"/>
<name>A0A843W7I7_COLES</name>
<evidence type="ECO:0000256" key="1">
    <source>
        <dbReference type="SAM" id="MobiDB-lite"/>
    </source>
</evidence>
<feature type="compositionally biased region" description="Low complexity" evidence="1">
    <location>
        <begin position="1"/>
        <end position="11"/>
    </location>
</feature>
<protein>
    <submittedName>
        <fullName evidence="2">Uncharacterized protein</fullName>
    </submittedName>
</protein>
<dbReference type="Proteomes" id="UP000652761">
    <property type="component" value="Unassembled WGS sequence"/>
</dbReference>
<proteinExistence type="predicted"/>
<evidence type="ECO:0000313" key="2">
    <source>
        <dbReference type="EMBL" id="MQM03327.1"/>
    </source>
</evidence>
<dbReference type="OrthoDB" id="1917254at2759"/>
<feature type="region of interest" description="Disordered" evidence="1">
    <location>
        <begin position="1"/>
        <end position="29"/>
    </location>
</feature>
<dbReference type="PANTHER" id="PTHR33384">
    <property type="entry name" value="EXPRESSED PROTEIN"/>
    <property type="match status" value="1"/>
</dbReference>
<gene>
    <name evidence="2" type="ORF">Taro_036106</name>
</gene>
<evidence type="ECO:0000313" key="3">
    <source>
        <dbReference type="Proteomes" id="UP000652761"/>
    </source>
</evidence>
<dbReference type="EMBL" id="NMUH01003013">
    <property type="protein sequence ID" value="MQM03327.1"/>
    <property type="molecule type" value="Genomic_DNA"/>
</dbReference>
<dbReference type="PANTHER" id="PTHR33384:SF1">
    <property type="entry name" value="EXPRESSED PROTEIN"/>
    <property type="match status" value="1"/>
</dbReference>